<dbReference type="RefSeq" id="WP_075628746.1">
    <property type="nucleotide sequence ID" value="NZ_FOAM01000017.1"/>
</dbReference>
<evidence type="ECO:0000259" key="2">
    <source>
        <dbReference type="Pfam" id="PF01266"/>
    </source>
</evidence>
<keyword evidence="1" id="KW-0560">Oxidoreductase</keyword>
<dbReference type="EMBL" id="MKIP01000054">
    <property type="protein sequence ID" value="OLP58913.1"/>
    <property type="molecule type" value="Genomic_DNA"/>
</dbReference>
<evidence type="ECO:0000256" key="1">
    <source>
        <dbReference type="ARBA" id="ARBA00023002"/>
    </source>
</evidence>
<dbReference type="GO" id="GO:0016491">
    <property type="term" value="F:oxidoreductase activity"/>
    <property type="evidence" value="ECO:0007669"/>
    <property type="project" value="UniProtKB-KW"/>
</dbReference>
<dbReference type="GO" id="GO:0005737">
    <property type="term" value="C:cytoplasm"/>
    <property type="evidence" value="ECO:0007669"/>
    <property type="project" value="TreeGrafter"/>
</dbReference>
<sequence>MQFDVLVIGNGAIGSSIAYELASRGATVCRLGTSERLGAASKAAGAMNGCFGEVTSGLIASEHGRKKVKLDYLASRLWPNWIERLKAETGRDDELVVAKGTHVVLNTAGTHDIDTVNLEAIKATIESYGENYVSSDLTKIRGLKPNDLVRPLQGIYIPDEHAVDSSLLIKLLDDAAHKRGVHIMDENADHILVEGKSAVGAITASGQRIDARHVVIAAGVSSIDLLPRDSVDVDRIPPMFAGNGVSILLRLQNPEDLPDAVIRTPNRAFACGLHCVPRSDGTLYIGATNILKNLPRFEASVSDVQFLLECAVEQINRSLYFSEIAAVQVGNRPIPADGFPLIGECGLLGLWLVSGTYRDGLHQSPLLANYMANAIAGTAQSDIDLSEFQPIRAPLQGLSRSSMPAETMSQMMGMGFETMWNIKANWNSEIESALLAKYTRVVDELHTEYTPPPEVVAFSQFNPAITNRLRHYYSQW</sequence>
<proteinExistence type="predicted"/>
<organism evidence="3 4">
    <name type="scientific">Xaviernesmea oryzae</name>
    <dbReference type="NCBI Taxonomy" id="464029"/>
    <lineage>
        <taxon>Bacteria</taxon>
        <taxon>Pseudomonadati</taxon>
        <taxon>Pseudomonadota</taxon>
        <taxon>Alphaproteobacteria</taxon>
        <taxon>Hyphomicrobiales</taxon>
        <taxon>Rhizobiaceae</taxon>
        <taxon>Rhizobium/Agrobacterium group</taxon>
        <taxon>Xaviernesmea</taxon>
    </lineage>
</organism>
<dbReference type="InterPro" id="IPR006076">
    <property type="entry name" value="FAD-dep_OxRdtase"/>
</dbReference>
<dbReference type="Gene3D" id="3.50.50.60">
    <property type="entry name" value="FAD/NAD(P)-binding domain"/>
    <property type="match status" value="1"/>
</dbReference>
<keyword evidence="4" id="KW-1185">Reference proteome</keyword>
<reference evidence="3 4" key="1">
    <citation type="submission" date="2016-09" db="EMBL/GenBank/DDBJ databases">
        <title>Rhizobium sp. nov., a novel species isolated from the rice rhizosphere.</title>
        <authorList>
            <person name="Zhao J."/>
            <person name="Zhang X."/>
        </authorList>
    </citation>
    <scope>NUCLEOTIDE SEQUENCE [LARGE SCALE GENOMIC DNA]</scope>
    <source>
        <strain evidence="3 4">1.7048</strain>
    </source>
</reference>
<dbReference type="OrthoDB" id="8993739at2"/>
<name>A0A1Q9AU18_9HYPH</name>
<dbReference type="Proteomes" id="UP000186364">
    <property type="component" value="Unassembled WGS sequence"/>
</dbReference>
<dbReference type="PANTHER" id="PTHR13847">
    <property type="entry name" value="SARCOSINE DEHYDROGENASE-RELATED"/>
    <property type="match status" value="1"/>
</dbReference>
<dbReference type="Pfam" id="PF01266">
    <property type="entry name" value="DAO"/>
    <property type="match status" value="1"/>
</dbReference>
<dbReference type="PRINTS" id="PR00420">
    <property type="entry name" value="RNGMNOXGNASE"/>
</dbReference>
<dbReference type="SUPFAM" id="SSF51905">
    <property type="entry name" value="FAD/NAD(P)-binding domain"/>
    <property type="match status" value="1"/>
</dbReference>
<protein>
    <submittedName>
        <fullName evidence="3">Formimidoyl fortimicin A synthetase</fullName>
    </submittedName>
</protein>
<comment type="caution">
    <text evidence="3">The sequence shown here is derived from an EMBL/GenBank/DDBJ whole genome shotgun (WGS) entry which is preliminary data.</text>
</comment>
<evidence type="ECO:0000313" key="3">
    <source>
        <dbReference type="EMBL" id="OLP58913.1"/>
    </source>
</evidence>
<gene>
    <name evidence="3" type="ORF">BJF93_23080</name>
</gene>
<dbReference type="PANTHER" id="PTHR13847:SF289">
    <property type="entry name" value="GLYCINE OXIDASE"/>
    <property type="match status" value="1"/>
</dbReference>
<accession>A0A1Q9AU18</accession>
<dbReference type="AlphaFoldDB" id="A0A1Q9AU18"/>
<feature type="domain" description="FAD dependent oxidoreductase" evidence="2">
    <location>
        <begin position="4"/>
        <end position="373"/>
    </location>
</feature>
<dbReference type="Gene3D" id="3.30.9.10">
    <property type="entry name" value="D-Amino Acid Oxidase, subunit A, domain 2"/>
    <property type="match status" value="1"/>
</dbReference>
<dbReference type="InterPro" id="IPR036188">
    <property type="entry name" value="FAD/NAD-bd_sf"/>
</dbReference>
<evidence type="ECO:0000313" key="4">
    <source>
        <dbReference type="Proteomes" id="UP000186364"/>
    </source>
</evidence>